<dbReference type="KEGG" id="rul:UC8_54260"/>
<dbReference type="Gene3D" id="2.60.120.560">
    <property type="entry name" value="Exo-inulinase, domain 1"/>
    <property type="match status" value="1"/>
</dbReference>
<keyword evidence="1" id="KW-0732">Signal</keyword>
<dbReference type="Proteomes" id="UP000325286">
    <property type="component" value="Chromosome"/>
</dbReference>
<evidence type="ECO:0000313" key="3">
    <source>
        <dbReference type="Proteomes" id="UP000325286"/>
    </source>
</evidence>
<dbReference type="RefSeq" id="WP_084428186.1">
    <property type="nucleotide sequence ID" value="NZ_CP042914.1"/>
</dbReference>
<dbReference type="OrthoDB" id="3618231at2"/>
<organism evidence="2 3">
    <name type="scientific">Roseimaritima ulvae</name>
    <dbReference type="NCBI Taxonomy" id="980254"/>
    <lineage>
        <taxon>Bacteria</taxon>
        <taxon>Pseudomonadati</taxon>
        <taxon>Planctomycetota</taxon>
        <taxon>Planctomycetia</taxon>
        <taxon>Pirellulales</taxon>
        <taxon>Pirellulaceae</taxon>
        <taxon>Roseimaritima</taxon>
    </lineage>
</organism>
<proteinExistence type="predicted"/>
<gene>
    <name evidence="2" type="ORF">UC8_54260</name>
</gene>
<dbReference type="EMBL" id="CP042914">
    <property type="protein sequence ID" value="QEG43378.1"/>
    <property type="molecule type" value="Genomic_DNA"/>
</dbReference>
<sequence precursor="true">MRRAFVWGWLVGLSSVVGGASVATAQVDSAQVDSAQADSAAMEVLVEEDFESGAERWQPTDAKKWRVDTEGEGNNKNHVYHLLGKSDYAPPHRSPHSISLLKDTIVGDFELTAKVKTLQTSRAHRDMCVFFGYQNPAQFYYVHLGERTDDHANQIFVVDKAPRIKISEKTNPGTPWKDDTWHDLKIVRRVSDGLIEIYFDDMDKPHMVAHDKRFAWGQVGLGSFDDLGLWDDVQLRGVRVKAAATPSP</sequence>
<dbReference type="AlphaFoldDB" id="A0A5B9QWF7"/>
<protein>
    <recommendedName>
        <fullName evidence="4">3-keto-disaccharide hydrolase domain-containing protein</fullName>
    </recommendedName>
</protein>
<dbReference type="InterPro" id="IPR013320">
    <property type="entry name" value="ConA-like_dom_sf"/>
</dbReference>
<evidence type="ECO:0000313" key="2">
    <source>
        <dbReference type="EMBL" id="QEG43378.1"/>
    </source>
</evidence>
<reference evidence="2 3" key="1">
    <citation type="submission" date="2019-08" db="EMBL/GenBank/DDBJ databases">
        <title>Deep-cultivation of Planctomycetes and their phenomic and genomic characterization uncovers novel biology.</title>
        <authorList>
            <person name="Wiegand S."/>
            <person name="Jogler M."/>
            <person name="Boedeker C."/>
            <person name="Pinto D."/>
            <person name="Vollmers J."/>
            <person name="Rivas-Marin E."/>
            <person name="Kohn T."/>
            <person name="Peeters S.H."/>
            <person name="Heuer A."/>
            <person name="Rast P."/>
            <person name="Oberbeckmann S."/>
            <person name="Bunk B."/>
            <person name="Jeske O."/>
            <person name="Meyerdierks A."/>
            <person name="Storesund J.E."/>
            <person name="Kallscheuer N."/>
            <person name="Luecker S."/>
            <person name="Lage O.M."/>
            <person name="Pohl T."/>
            <person name="Merkel B.J."/>
            <person name="Hornburger P."/>
            <person name="Mueller R.-W."/>
            <person name="Bruemmer F."/>
            <person name="Labrenz M."/>
            <person name="Spormann A.M."/>
            <person name="Op den Camp H."/>
            <person name="Overmann J."/>
            <person name="Amann R."/>
            <person name="Jetten M.S.M."/>
            <person name="Mascher T."/>
            <person name="Medema M.H."/>
            <person name="Devos D.P."/>
            <person name="Kaster A.-K."/>
            <person name="Ovreas L."/>
            <person name="Rohde M."/>
            <person name="Galperin M.Y."/>
            <person name="Jogler C."/>
        </authorList>
    </citation>
    <scope>NUCLEOTIDE SEQUENCE [LARGE SCALE GENOMIC DNA]</scope>
    <source>
        <strain evidence="2 3">UC8</strain>
    </source>
</reference>
<feature type="signal peptide" evidence="1">
    <location>
        <begin position="1"/>
        <end position="25"/>
    </location>
</feature>
<evidence type="ECO:0008006" key="4">
    <source>
        <dbReference type="Google" id="ProtNLM"/>
    </source>
</evidence>
<name>A0A5B9QWF7_9BACT</name>
<keyword evidence="3" id="KW-1185">Reference proteome</keyword>
<evidence type="ECO:0000256" key="1">
    <source>
        <dbReference type="SAM" id="SignalP"/>
    </source>
</evidence>
<feature type="chain" id="PRO_5022707830" description="3-keto-disaccharide hydrolase domain-containing protein" evidence="1">
    <location>
        <begin position="26"/>
        <end position="248"/>
    </location>
</feature>
<dbReference type="SUPFAM" id="SSF49899">
    <property type="entry name" value="Concanavalin A-like lectins/glucanases"/>
    <property type="match status" value="1"/>
</dbReference>
<accession>A0A5B9QWF7</accession>